<dbReference type="InterPro" id="IPR029058">
    <property type="entry name" value="AB_hydrolase_fold"/>
</dbReference>
<dbReference type="SUPFAM" id="SSF53474">
    <property type="entry name" value="alpha/beta-Hydrolases"/>
    <property type="match status" value="1"/>
</dbReference>
<dbReference type="InterPro" id="IPR000801">
    <property type="entry name" value="Esterase-like"/>
</dbReference>
<dbReference type="GO" id="GO:0006826">
    <property type="term" value="P:iron ion transport"/>
    <property type="evidence" value="ECO:0007669"/>
    <property type="project" value="InterPro"/>
</dbReference>
<dbReference type="InterPro" id="IPR013783">
    <property type="entry name" value="Ig-like_fold"/>
</dbReference>
<reference evidence="7" key="1">
    <citation type="submission" date="2019-07" db="EMBL/GenBank/DDBJ databases">
        <title>Complete Genome Sequences of Vibrion rotiferianus strain AM7.</title>
        <authorList>
            <person name="Miyazaki K."/>
            <person name="Wiseschart A."/>
            <person name="Pootanakit K."/>
            <person name="Ishimori K."/>
            <person name="Kitahara K."/>
        </authorList>
    </citation>
    <scope>NUCLEOTIDE SEQUENCE [LARGE SCALE GENOMIC DNA]</scope>
    <source>
        <strain evidence="7">AM7</strain>
    </source>
</reference>
<dbReference type="Proteomes" id="UP000315115">
    <property type="component" value="Chromosome 2"/>
</dbReference>
<gene>
    <name evidence="6" type="primary">fes</name>
    <name evidence="6" type="ORF">VroAM7_38600</name>
</gene>
<dbReference type="Gene3D" id="3.40.50.1820">
    <property type="entry name" value="alpha/beta hydrolase"/>
    <property type="match status" value="1"/>
</dbReference>
<feature type="domain" description="Enterochelin esterase N-terminal" evidence="5">
    <location>
        <begin position="176"/>
        <end position="270"/>
    </location>
</feature>
<dbReference type="Pfam" id="PF11806">
    <property type="entry name" value="Enterochelin_N"/>
    <property type="match status" value="1"/>
</dbReference>
<dbReference type="GO" id="GO:0008849">
    <property type="term" value="F:enterochelin esterase activity"/>
    <property type="evidence" value="ECO:0007669"/>
    <property type="project" value="InterPro"/>
</dbReference>
<dbReference type="PANTHER" id="PTHR48098">
    <property type="entry name" value="ENTEROCHELIN ESTERASE-RELATED"/>
    <property type="match status" value="1"/>
</dbReference>
<evidence type="ECO:0000256" key="3">
    <source>
        <dbReference type="ARBA" id="ARBA00022801"/>
    </source>
</evidence>
<dbReference type="GO" id="GO:0005506">
    <property type="term" value="F:iron ion binding"/>
    <property type="evidence" value="ECO:0007669"/>
    <property type="project" value="InterPro"/>
</dbReference>
<accession>A0A510ICE9</accession>
<dbReference type="GO" id="GO:0005737">
    <property type="term" value="C:cytoplasm"/>
    <property type="evidence" value="ECO:0007669"/>
    <property type="project" value="UniProtKB-SubCell"/>
</dbReference>
<dbReference type="Gene3D" id="2.60.40.10">
    <property type="entry name" value="Immunoglobulins"/>
    <property type="match status" value="1"/>
</dbReference>
<comment type="subcellular location">
    <subcellularLocation>
        <location evidence="1">Cytoplasm</location>
    </subcellularLocation>
</comment>
<organism evidence="6 7">
    <name type="scientific">Vibrio rotiferianus</name>
    <dbReference type="NCBI Taxonomy" id="190895"/>
    <lineage>
        <taxon>Bacteria</taxon>
        <taxon>Pseudomonadati</taxon>
        <taxon>Pseudomonadota</taxon>
        <taxon>Gammaproteobacteria</taxon>
        <taxon>Vibrionales</taxon>
        <taxon>Vibrionaceae</taxon>
        <taxon>Vibrio</taxon>
    </lineage>
</organism>
<evidence type="ECO:0000259" key="5">
    <source>
        <dbReference type="Pfam" id="PF11806"/>
    </source>
</evidence>
<comment type="similarity">
    <text evidence="4">Belongs to the Fes family.</text>
</comment>
<sequence length="533" mass="59126">MMNFIVLAALLSTSNALESNETLSINSEQRLTVDSQDTFPLRVEKTSYFRGYIKSEKALDSVVVKDENGEVVKTLISVPTAELDLFWYVEKPGIYHIEIVAAEKCAVGVSILLNALDLKDNQYVSPDIPIISPIIAHTSKQLEQGNFAAEQEFWQQVFQQGGAPLIEHSDDDSTLITFLYRGHVDNVRVLGTPYGGHAHLSQLGDTDIWFRSYQVPNSTRLSYRIAPNVPQLLDGESREQRRAVLATIKPDPLNFKPMLGKGDNLSSSASTVTLKTWSNDVFTQQSGNPKGTIADHTYVSPKNARTRKISIYQPNEIYSISRDSPVLILFDGDAYLERVPTPLILDNLIANEKVPAMRAIFVNTPMPSMRAAELTPNKAYADFLADELMPWLCDTQNICPDAKNTVLSGSSFGGLASMYIALQHPDRFGKVLSQSGSFWWAPQATEIQSSHSNWMADVVGSEAKKDLEIYLTVGQFEVEPESNSILATNQQLYQVLKSKGYKVAIEKGASGHDYFSWRAMLAGGLIALFNTEK</sequence>
<evidence type="ECO:0000256" key="2">
    <source>
        <dbReference type="ARBA" id="ARBA00022490"/>
    </source>
</evidence>
<dbReference type="InterPro" id="IPR014756">
    <property type="entry name" value="Ig_E-set"/>
</dbReference>
<dbReference type="InterPro" id="IPR021764">
    <property type="entry name" value="Enterochelin_esterase_N"/>
</dbReference>
<evidence type="ECO:0000256" key="1">
    <source>
        <dbReference type="ARBA" id="ARBA00004496"/>
    </source>
</evidence>
<dbReference type="RefSeq" id="WP_232055421.1">
    <property type="nucleotide sequence ID" value="NZ_AP019799.1"/>
</dbReference>
<evidence type="ECO:0000313" key="6">
    <source>
        <dbReference type="EMBL" id="BBL91207.1"/>
    </source>
</evidence>
<evidence type="ECO:0000256" key="4">
    <source>
        <dbReference type="ARBA" id="ARBA00024201"/>
    </source>
</evidence>
<dbReference type="PANTHER" id="PTHR48098:SF3">
    <property type="entry name" value="IRON(III) ENTEROBACTIN ESTERASE"/>
    <property type="match status" value="1"/>
</dbReference>
<dbReference type="SUPFAM" id="SSF81296">
    <property type="entry name" value="E set domains"/>
    <property type="match status" value="1"/>
</dbReference>
<dbReference type="AlphaFoldDB" id="A0A510ICE9"/>
<proteinExistence type="inferred from homology"/>
<keyword evidence="2" id="KW-0963">Cytoplasm</keyword>
<keyword evidence="3" id="KW-0378">Hydrolase</keyword>
<dbReference type="Pfam" id="PF00756">
    <property type="entry name" value="Esterase"/>
    <property type="match status" value="1"/>
</dbReference>
<evidence type="ECO:0000313" key="7">
    <source>
        <dbReference type="Proteomes" id="UP000315115"/>
    </source>
</evidence>
<dbReference type="EMBL" id="AP019799">
    <property type="protein sequence ID" value="BBL91207.1"/>
    <property type="molecule type" value="Genomic_DNA"/>
</dbReference>
<protein>
    <submittedName>
        <fullName evidence="6">Enterochelin esterase</fullName>
    </submittedName>
</protein>
<name>A0A510ICE9_9VIBR</name>
<dbReference type="InterPro" id="IPR050583">
    <property type="entry name" value="Mycobacterial_A85_antigen"/>
</dbReference>